<comment type="subcellular location">
    <subcellularLocation>
        <location evidence="2">Cell membrane</location>
        <topology evidence="2">Multi-pass membrane protein</topology>
    </subcellularLocation>
</comment>
<dbReference type="Proteomes" id="UP000292935">
    <property type="component" value="Unassembled WGS sequence"/>
</dbReference>
<evidence type="ECO:0000256" key="1">
    <source>
        <dbReference type="ARBA" id="ARBA00001698"/>
    </source>
</evidence>
<proteinExistence type="inferred from homology"/>
<evidence type="ECO:0000256" key="14">
    <source>
        <dbReference type="ARBA" id="ARBA00023098"/>
    </source>
</evidence>
<evidence type="ECO:0000256" key="12">
    <source>
        <dbReference type="ARBA" id="ARBA00022695"/>
    </source>
</evidence>
<dbReference type="InterPro" id="IPR000374">
    <property type="entry name" value="PC_trans"/>
</dbReference>
<comment type="pathway">
    <text evidence="4">Lipid metabolism.</text>
</comment>
<keyword evidence="11 18" id="KW-0812">Transmembrane</keyword>
<evidence type="ECO:0000256" key="9">
    <source>
        <dbReference type="ARBA" id="ARBA00022516"/>
    </source>
</evidence>
<feature type="transmembrane region" description="Helical" evidence="20">
    <location>
        <begin position="172"/>
        <end position="192"/>
    </location>
</feature>
<evidence type="ECO:0000256" key="3">
    <source>
        <dbReference type="ARBA" id="ARBA00005119"/>
    </source>
</evidence>
<evidence type="ECO:0000256" key="16">
    <source>
        <dbReference type="ARBA" id="ARBA00023209"/>
    </source>
</evidence>
<accession>A0A4Q2JU52</accession>
<organism evidence="21 22">
    <name type="scientific">Agromyces fucosus</name>
    <dbReference type="NCBI Taxonomy" id="41985"/>
    <lineage>
        <taxon>Bacteria</taxon>
        <taxon>Bacillati</taxon>
        <taxon>Actinomycetota</taxon>
        <taxon>Actinomycetes</taxon>
        <taxon>Micrococcales</taxon>
        <taxon>Microbacteriaceae</taxon>
        <taxon>Agromyces</taxon>
    </lineage>
</organism>
<evidence type="ECO:0000313" key="22">
    <source>
        <dbReference type="Proteomes" id="UP000292935"/>
    </source>
</evidence>
<feature type="transmembrane region" description="Helical" evidence="20">
    <location>
        <begin position="136"/>
        <end position="152"/>
    </location>
</feature>
<evidence type="ECO:0000256" key="6">
    <source>
        <dbReference type="ARBA" id="ARBA00012487"/>
    </source>
</evidence>
<evidence type="ECO:0000256" key="17">
    <source>
        <dbReference type="ARBA" id="ARBA00023264"/>
    </source>
</evidence>
<dbReference type="GO" id="GO:0016024">
    <property type="term" value="P:CDP-diacylglycerol biosynthetic process"/>
    <property type="evidence" value="ECO:0007669"/>
    <property type="project" value="UniProtKB-UniPathway"/>
</dbReference>
<evidence type="ECO:0000256" key="15">
    <source>
        <dbReference type="ARBA" id="ARBA00023136"/>
    </source>
</evidence>
<protein>
    <recommendedName>
        <fullName evidence="7 18">Phosphatidate cytidylyltransferase</fullName>
        <ecNumber evidence="6 18">2.7.7.41</ecNumber>
    </recommendedName>
</protein>
<gene>
    <name evidence="21" type="ORF">ESP57_03245</name>
</gene>
<dbReference type="OrthoDB" id="9799199at2"/>
<feature type="region of interest" description="Disordered" evidence="19">
    <location>
        <begin position="1"/>
        <end position="24"/>
    </location>
</feature>
<evidence type="ECO:0000256" key="8">
    <source>
        <dbReference type="ARBA" id="ARBA00022475"/>
    </source>
</evidence>
<evidence type="ECO:0000256" key="7">
    <source>
        <dbReference type="ARBA" id="ARBA00019373"/>
    </source>
</evidence>
<feature type="transmembrane region" description="Helical" evidence="20">
    <location>
        <begin position="198"/>
        <end position="217"/>
    </location>
</feature>
<name>A0A4Q2JU52_9MICO</name>
<dbReference type="PANTHER" id="PTHR46382">
    <property type="entry name" value="PHOSPHATIDATE CYTIDYLYLTRANSFERASE"/>
    <property type="match status" value="1"/>
</dbReference>
<keyword evidence="13 20" id="KW-1133">Transmembrane helix</keyword>
<comment type="similarity">
    <text evidence="5 18">Belongs to the CDS family.</text>
</comment>
<dbReference type="PANTHER" id="PTHR46382:SF1">
    <property type="entry name" value="PHOSPHATIDATE CYTIDYLYLTRANSFERASE"/>
    <property type="match status" value="1"/>
</dbReference>
<evidence type="ECO:0000256" key="2">
    <source>
        <dbReference type="ARBA" id="ARBA00004651"/>
    </source>
</evidence>
<keyword evidence="14" id="KW-0443">Lipid metabolism</keyword>
<keyword evidence="12 18" id="KW-0548">Nucleotidyltransferase</keyword>
<dbReference type="Pfam" id="PF01148">
    <property type="entry name" value="CTP_transf_1"/>
    <property type="match status" value="1"/>
</dbReference>
<dbReference type="AlphaFoldDB" id="A0A4Q2JU52"/>
<dbReference type="GO" id="GO:0005886">
    <property type="term" value="C:plasma membrane"/>
    <property type="evidence" value="ECO:0007669"/>
    <property type="project" value="UniProtKB-SubCell"/>
</dbReference>
<reference evidence="21 22" key="1">
    <citation type="submission" date="2019-01" db="EMBL/GenBank/DDBJ databases">
        <authorList>
            <person name="Li J."/>
        </authorList>
    </citation>
    <scope>NUCLEOTIDE SEQUENCE [LARGE SCALE GENOMIC DNA]</scope>
    <source>
        <strain evidence="21 22">CCUG 35506</strain>
    </source>
</reference>
<evidence type="ECO:0000256" key="13">
    <source>
        <dbReference type="ARBA" id="ARBA00022989"/>
    </source>
</evidence>
<evidence type="ECO:0000256" key="11">
    <source>
        <dbReference type="ARBA" id="ARBA00022692"/>
    </source>
</evidence>
<comment type="pathway">
    <text evidence="3 18">Phospholipid metabolism; CDP-diacylglycerol biosynthesis; CDP-diacylglycerol from sn-glycerol 3-phosphate: step 3/3.</text>
</comment>
<keyword evidence="17" id="KW-1208">Phospholipid metabolism</keyword>
<keyword evidence="22" id="KW-1185">Reference proteome</keyword>
<keyword evidence="10 18" id="KW-0808">Transferase</keyword>
<feature type="compositionally biased region" description="Acidic residues" evidence="19">
    <location>
        <begin position="1"/>
        <end position="10"/>
    </location>
</feature>
<evidence type="ECO:0000313" key="21">
    <source>
        <dbReference type="EMBL" id="RXZ50824.1"/>
    </source>
</evidence>
<dbReference type="EMBL" id="SDPO01000001">
    <property type="protein sequence ID" value="RXZ50824.1"/>
    <property type="molecule type" value="Genomic_DNA"/>
</dbReference>
<keyword evidence="16" id="KW-0594">Phospholipid biosynthesis</keyword>
<dbReference type="GO" id="GO:0004605">
    <property type="term" value="F:phosphatidate cytidylyltransferase activity"/>
    <property type="evidence" value="ECO:0007669"/>
    <property type="project" value="UniProtKB-EC"/>
</dbReference>
<evidence type="ECO:0000256" key="5">
    <source>
        <dbReference type="ARBA" id="ARBA00010185"/>
    </source>
</evidence>
<evidence type="ECO:0000256" key="10">
    <source>
        <dbReference type="ARBA" id="ARBA00022679"/>
    </source>
</evidence>
<dbReference type="PROSITE" id="PS01315">
    <property type="entry name" value="CDS"/>
    <property type="match status" value="1"/>
</dbReference>
<dbReference type="UniPathway" id="UPA00557">
    <property type="reaction ID" value="UER00614"/>
</dbReference>
<keyword evidence="9" id="KW-0444">Lipid biosynthesis</keyword>
<comment type="caution">
    <text evidence="21">The sequence shown here is derived from an EMBL/GenBank/DDBJ whole genome shotgun (WGS) entry which is preliminary data.</text>
</comment>
<feature type="transmembrane region" description="Helical" evidence="20">
    <location>
        <begin position="60"/>
        <end position="78"/>
    </location>
</feature>
<keyword evidence="8" id="KW-1003">Cell membrane</keyword>
<evidence type="ECO:0000256" key="4">
    <source>
        <dbReference type="ARBA" id="ARBA00005189"/>
    </source>
</evidence>
<feature type="transmembrane region" description="Helical" evidence="20">
    <location>
        <begin position="262"/>
        <end position="286"/>
    </location>
</feature>
<evidence type="ECO:0000256" key="20">
    <source>
        <dbReference type="SAM" id="Phobius"/>
    </source>
</evidence>
<evidence type="ECO:0000256" key="18">
    <source>
        <dbReference type="RuleBase" id="RU003938"/>
    </source>
</evidence>
<dbReference type="EC" id="2.7.7.41" evidence="6 18"/>
<comment type="catalytic activity">
    <reaction evidence="1 18">
        <text>a 1,2-diacyl-sn-glycero-3-phosphate + CTP + H(+) = a CDP-1,2-diacyl-sn-glycerol + diphosphate</text>
        <dbReference type="Rhea" id="RHEA:16229"/>
        <dbReference type="ChEBI" id="CHEBI:15378"/>
        <dbReference type="ChEBI" id="CHEBI:33019"/>
        <dbReference type="ChEBI" id="CHEBI:37563"/>
        <dbReference type="ChEBI" id="CHEBI:58332"/>
        <dbReference type="ChEBI" id="CHEBI:58608"/>
        <dbReference type="EC" id="2.7.7.41"/>
    </reaction>
</comment>
<keyword evidence="15 20" id="KW-0472">Membrane</keyword>
<sequence>MSGVPEEDQSDAGGAERTSREEFRAQVHARKADLERQFEVGRAQFDQAQEKIKARTGRNLILATLIGLGFGAVLLLSLLVIKELFMLFAVVIAAFASYELAQALRKGGYHVPRIPTVVVAVAAVPLAYYGGAGGQLIAVLGGILIVSLWRLGEQAVPTLRRSGRELGRDLAAGAFVQGYVTFLATFAVVLTAAEGGELWTLAFIAVAVAADTGAYAFGLMLGKHKMAPIISPKKTWEGFAGGAGVSLVAGVLLSTLMLGNTWWFGLIFGAAIFLTATLGDLVESLIKRDIGIKDMSSWLPGHGGFLDRLDSILPSAAVAFVAFRIFG</sequence>
<evidence type="ECO:0000256" key="19">
    <source>
        <dbReference type="SAM" id="MobiDB-lite"/>
    </source>
</evidence>
<feature type="transmembrane region" description="Helical" evidence="20">
    <location>
        <begin position="238"/>
        <end position="256"/>
    </location>
</feature>